<dbReference type="PROSITE" id="PS51257">
    <property type="entry name" value="PROKAR_LIPOPROTEIN"/>
    <property type="match status" value="1"/>
</dbReference>
<protein>
    <submittedName>
        <fullName evidence="1">Uncharacterized protein</fullName>
    </submittedName>
</protein>
<evidence type="ECO:0000313" key="1">
    <source>
        <dbReference type="EMBL" id="THU62523.1"/>
    </source>
</evidence>
<name>A0A4S8JK67_MUSBA</name>
<comment type="caution">
    <text evidence="1">The sequence shown here is derived from an EMBL/GenBank/DDBJ whole genome shotgun (WGS) entry which is preliminary data.</text>
</comment>
<keyword evidence="2" id="KW-1185">Reference proteome</keyword>
<evidence type="ECO:0000313" key="2">
    <source>
        <dbReference type="Proteomes" id="UP000317650"/>
    </source>
</evidence>
<organism evidence="1 2">
    <name type="scientific">Musa balbisiana</name>
    <name type="common">Banana</name>
    <dbReference type="NCBI Taxonomy" id="52838"/>
    <lineage>
        <taxon>Eukaryota</taxon>
        <taxon>Viridiplantae</taxon>
        <taxon>Streptophyta</taxon>
        <taxon>Embryophyta</taxon>
        <taxon>Tracheophyta</taxon>
        <taxon>Spermatophyta</taxon>
        <taxon>Magnoliopsida</taxon>
        <taxon>Liliopsida</taxon>
        <taxon>Zingiberales</taxon>
        <taxon>Musaceae</taxon>
        <taxon>Musa</taxon>
    </lineage>
</organism>
<proteinExistence type="predicted"/>
<dbReference type="EMBL" id="PYDT01000004">
    <property type="protein sequence ID" value="THU62523.1"/>
    <property type="molecule type" value="Genomic_DNA"/>
</dbReference>
<dbReference type="Proteomes" id="UP000317650">
    <property type="component" value="Chromosome 1"/>
</dbReference>
<accession>A0A4S8JK67</accession>
<sequence>MRWEIFPSSPGVMVACSVTRSQMQTAGVAVQIPVADEGACVEPRQTHRWPRPVGKQHGDGAGEAVVGDVEGGEAGEEAELIGDGAGKEVGVEVDDVEVGAEGELRGDGPGEVVGGEVEDGEVEEGGELRRDGAFELVGGEVEGLEVGAVGDEGGDGAAEGEACEGQLVDAPVVAGDALEVGGEAVAGGGEVGSRPVPEAAVGVRQAPPQVRQARLVAGFRHRRRRKEED</sequence>
<dbReference type="AlphaFoldDB" id="A0A4S8JK67"/>
<reference evidence="1 2" key="1">
    <citation type="journal article" date="2019" name="Nat. Plants">
        <title>Genome sequencing of Musa balbisiana reveals subgenome evolution and function divergence in polyploid bananas.</title>
        <authorList>
            <person name="Yao X."/>
        </authorList>
    </citation>
    <scope>NUCLEOTIDE SEQUENCE [LARGE SCALE GENOMIC DNA]</scope>
    <source>
        <strain evidence="2">cv. DH-PKW</strain>
        <tissue evidence="1">Leaves</tissue>
    </source>
</reference>
<gene>
    <name evidence="1" type="ORF">C4D60_Mb01t06040</name>
</gene>